<dbReference type="Pfam" id="PF00664">
    <property type="entry name" value="ABC_membrane"/>
    <property type="match status" value="1"/>
</dbReference>
<dbReference type="GO" id="GO:0140359">
    <property type="term" value="F:ABC-type transporter activity"/>
    <property type="evidence" value="ECO:0007669"/>
    <property type="project" value="InterPro"/>
</dbReference>
<evidence type="ECO:0000313" key="14">
    <source>
        <dbReference type="EMBL" id="OSX72675.1"/>
    </source>
</evidence>
<keyword evidence="9 11" id="KW-0472">Membrane</keyword>
<dbReference type="Pfam" id="PF00005">
    <property type="entry name" value="ABC_tran"/>
    <property type="match status" value="1"/>
</dbReference>
<dbReference type="PROSITE" id="PS00211">
    <property type="entry name" value="ABC_TRANSPORTER_1"/>
    <property type="match status" value="1"/>
</dbReference>
<dbReference type="Proteomes" id="UP000218209">
    <property type="component" value="Unassembled WGS sequence"/>
</dbReference>
<dbReference type="InterPro" id="IPR036640">
    <property type="entry name" value="ABC1_TM_sf"/>
</dbReference>
<comment type="similarity">
    <text evidence="10">Belongs to the ABC transporter superfamily. ABCB family. Heavy Metal importer (TC 3.A.1.210) subfamily.</text>
</comment>
<dbReference type="Gene3D" id="1.20.1560.10">
    <property type="entry name" value="ABC transporter type 1, transmembrane domain"/>
    <property type="match status" value="1"/>
</dbReference>
<evidence type="ECO:0000259" key="12">
    <source>
        <dbReference type="PROSITE" id="PS50893"/>
    </source>
</evidence>
<dbReference type="GO" id="GO:0005524">
    <property type="term" value="F:ATP binding"/>
    <property type="evidence" value="ECO:0007669"/>
    <property type="project" value="UniProtKB-KW"/>
</dbReference>
<dbReference type="SUPFAM" id="SSF90123">
    <property type="entry name" value="ABC transporter transmembrane region"/>
    <property type="match status" value="1"/>
</dbReference>
<evidence type="ECO:0000256" key="6">
    <source>
        <dbReference type="ARBA" id="ARBA00022741"/>
    </source>
</evidence>
<evidence type="ECO:0000256" key="2">
    <source>
        <dbReference type="ARBA" id="ARBA00014334"/>
    </source>
</evidence>
<protein>
    <recommendedName>
        <fullName evidence="2">Probable ATP-dependent transporter ycf16</fullName>
    </recommendedName>
</protein>
<keyword evidence="8 11" id="KW-1133">Transmembrane helix</keyword>
<dbReference type="SUPFAM" id="SSF52540">
    <property type="entry name" value="P-loop containing nucleoside triphosphate hydrolases"/>
    <property type="match status" value="1"/>
</dbReference>
<dbReference type="PROSITE" id="PS50929">
    <property type="entry name" value="ABC_TM1F"/>
    <property type="match status" value="1"/>
</dbReference>
<evidence type="ECO:0000256" key="4">
    <source>
        <dbReference type="ARBA" id="ARBA00022475"/>
    </source>
</evidence>
<evidence type="ECO:0000256" key="8">
    <source>
        <dbReference type="ARBA" id="ARBA00022989"/>
    </source>
</evidence>
<keyword evidence="15" id="KW-1185">Reference proteome</keyword>
<evidence type="ECO:0000256" key="7">
    <source>
        <dbReference type="ARBA" id="ARBA00022840"/>
    </source>
</evidence>
<dbReference type="EMBL" id="KV919046">
    <property type="protein sequence ID" value="OSX72675.1"/>
    <property type="molecule type" value="Genomic_DNA"/>
</dbReference>
<dbReference type="FunFam" id="3.40.50.300:FF:000221">
    <property type="entry name" value="Multidrug ABC transporter ATP-binding protein"/>
    <property type="match status" value="1"/>
</dbReference>
<dbReference type="InterPro" id="IPR027417">
    <property type="entry name" value="P-loop_NTPase"/>
</dbReference>
<feature type="transmembrane region" description="Helical" evidence="11">
    <location>
        <begin position="27"/>
        <end position="51"/>
    </location>
</feature>
<dbReference type="PROSITE" id="PS50893">
    <property type="entry name" value="ABC_TRANSPORTER_2"/>
    <property type="match status" value="1"/>
</dbReference>
<accession>A0A1X6NVT4</accession>
<feature type="domain" description="ABC transporter" evidence="12">
    <location>
        <begin position="315"/>
        <end position="553"/>
    </location>
</feature>
<keyword evidence="5 11" id="KW-0812">Transmembrane</keyword>
<evidence type="ECO:0000256" key="11">
    <source>
        <dbReference type="SAM" id="Phobius"/>
    </source>
</evidence>
<name>A0A1X6NVT4_PORUM</name>
<reference evidence="14 15" key="1">
    <citation type="submission" date="2017-03" db="EMBL/GenBank/DDBJ databases">
        <title>WGS assembly of Porphyra umbilicalis.</title>
        <authorList>
            <person name="Brawley S.H."/>
            <person name="Blouin N.A."/>
            <person name="Ficko-Blean E."/>
            <person name="Wheeler G.L."/>
            <person name="Lohr M."/>
            <person name="Goodson H.V."/>
            <person name="Jenkins J.W."/>
            <person name="Blaby-Haas C.E."/>
            <person name="Helliwell K.E."/>
            <person name="Chan C."/>
            <person name="Marriage T."/>
            <person name="Bhattacharya D."/>
            <person name="Klein A.S."/>
            <person name="Badis Y."/>
            <person name="Brodie J."/>
            <person name="Cao Y."/>
            <person name="Collen J."/>
            <person name="Dittami S.M."/>
            <person name="Gachon C.M."/>
            <person name="Green B.R."/>
            <person name="Karpowicz S."/>
            <person name="Kim J.W."/>
            <person name="Kudahl U."/>
            <person name="Lin S."/>
            <person name="Michel G."/>
            <person name="Mittag M."/>
            <person name="Olson B.J."/>
            <person name="Pangilinan J."/>
            <person name="Peng Y."/>
            <person name="Qiu H."/>
            <person name="Shu S."/>
            <person name="Singer J.T."/>
            <person name="Smith A.G."/>
            <person name="Sprecher B.N."/>
            <person name="Wagner V."/>
            <person name="Wang W."/>
            <person name="Wang Z.-Y."/>
            <person name="Yan J."/>
            <person name="Yarish C."/>
            <person name="Zoeuner-Riek S."/>
            <person name="Zhuang Y."/>
            <person name="Zou Y."/>
            <person name="Lindquist E.A."/>
            <person name="Grimwood J."/>
            <person name="Barry K."/>
            <person name="Rokhsar D.S."/>
            <person name="Schmutz J."/>
            <person name="Stiller J.W."/>
            <person name="Grossman A.R."/>
            <person name="Prochnik S.E."/>
        </authorList>
    </citation>
    <scope>NUCLEOTIDE SEQUENCE [LARGE SCALE GENOMIC DNA]</scope>
    <source>
        <strain evidence="14">4086291</strain>
    </source>
</reference>
<dbReference type="Gene3D" id="3.40.50.300">
    <property type="entry name" value="P-loop containing nucleotide triphosphate hydrolases"/>
    <property type="match status" value="1"/>
</dbReference>
<dbReference type="PANTHER" id="PTHR24221:SF654">
    <property type="entry name" value="ATP-BINDING CASSETTE SUB-FAMILY B MEMBER 6"/>
    <property type="match status" value="1"/>
</dbReference>
<organism evidence="14 15">
    <name type="scientific">Porphyra umbilicalis</name>
    <name type="common">Purple laver</name>
    <name type="synonym">Red alga</name>
    <dbReference type="NCBI Taxonomy" id="2786"/>
    <lineage>
        <taxon>Eukaryota</taxon>
        <taxon>Rhodophyta</taxon>
        <taxon>Bangiophyceae</taxon>
        <taxon>Bangiales</taxon>
        <taxon>Bangiaceae</taxon>
        <taxon>Porphyra</taxon>
    </lineage>
</organism>
<dbReference type="InterPro" id="IPR003593">
    <property type="entry name" value="AAA+_ATPase"/>
</dbReference>
<keyword evidence="7" id="KW-0067">ATP-binding</keyword>
<dbReference type="GO" id="GO:0016887">
    <property type="term" value="F:ATP hydrolysis activity"/>
    <property type="evidence" value="ECO:0007669"/>
    <property type="project" value="InterPro"/>
</dbReference>
<feature type="transmembrane region" description="Helical" evidence="11">
    <location>
        <begin position="129"/>
        <end position="151"/>
    </location>
</feature>
<keyword evidence="6" id="KW-0547">Nucleotide-binding</keyword>
<keyword evidence="4" id="KW-1003">Cell membrane</keyword>
<comment type="subcellular location">
    <subcellularLocation>
        <location evidence="1">Cell membrane</location>
        <topology evidence="1">Multi-pass membrane protein</topology>
    </subcellularLocation>
</comment>
<dbReference type="InterPro" id="IPR039421">
    <property type="entry name" value="Type_1_exporter"/>
</dbReference>
<dbReference type="SMART" id="SM00382">
    <property type="entry name" value="AAA"/>
    <property type="match status" value="1"/>
</dbReference>
<dbReference type="InterPro" id="IPR003439">
    <property type="entry name" value="ABC_transporter-like_ATP-bd"/>
</dbReference>
<dbReference type="PANTHER" id="PTHR24221">
    <property type="entry name" value="ATP-BINDING CASSETTE SUB-FAMILY B"/>
    <property type="match status" value="1"/>
</dbReference>
<dbReference type="AlphaFoldDB" id="A0A1X6NVT4"/>
<proteinExistence type="inferred from homology"/>
<feature type="domain" description="ABC transmembrane type-1" evidence="13">
    <location>
        <begin position="39"/>
        <end position="273"/>
    </location>
</feature>
<sequence length="587" mass="63066">MAGASAPTVAHLFGRWAVPLGPYRRPLVATVGYITADYASGLLGYGQYLMWRRARRGMLFELQVDTFAHIHSLSLAWHLNRNTGRVMHIFSSGVKSVMELLEVVSFEVAPMLLQFLLTVGALWRLGSGSLSALALGSVAVYIGVSALMTRVQMRVEEKNMKAAEREAGHATDSLDNYENVKIFGTKAIETGRYRDQLRKEYKRSDRSTLTEAILSNLQSFIRSACVVAGLLMAGRRVAAGLMSVADFVAVDSYLRSIFSPFTYAGYIVREIASSLLSLRKLVDLLQQRPSVVDVPGAPQLALRPSADGVYRGGEVTFDNVSFAYGDESVDGVHNVSFTVRAGGTTAIVGPSGSGKTTLVRLALRLFDVTSGRITIDGQDVAKVTQQSLRDAIGLVSQNTTLLRASVRANIAYGRNGGEGVSDAEVSAAAAVAQLTDWLGRLPKGLDSVCGERGVRLSGGERQRVGIARVVLRRPAVLLLDESSSSLDSETERSMQEALRVASRGATTIIIAHRLSTAMGADEILVLDKGCVVERGNHASLVGRDGGKYRRLWELQHGGSLGGEEVAQVDRDEVGGTAKQPVEVPAAS</sequence>
<dbReference type="GO" id="GO:0005886">
    <property type="term" value="C:plasma membrane"/>
    <property type="evidence" value="ECO:0007669"/>
    <property type="project" value="UniProtKB-SubCell"/>
</dbReference>
<evidence type="ECO:0000259" key="13">
    <source>
        <dbReference type="PROSITE" id="PS50929"/>
    </source>
</evidence>
<keyword evidence="3" id="KW-0813">Transport</keyword>
<evidence type="ECO:0000256" key="5">
    <source>
        <dbReference type="ARBA" id="ARBA00022692"/>
    </source>
</evidence>
<evidence type="ECO:0000313" key="15">
    <source>
        <dbReference type="Proteomes" id="UP000218209"/>
    </source>
</evidence>
<dbReference type="OrthoDB" id="6500128at2759"/>
<evidence type="ECO:0000256" key="10">
    <source>
        <dbReference type="ARBA" id="ARBA00024363"/>
    </source>
</evidence>
<dbReference type="InterPro" id="IPR011527">
    <property type="entry name" value="ABC1_TM_dom"/>
</dbReference>
<dbReference type="InterPro" id="IPR017871">
    <property type="entry name" value="ABC_transporter-like_CS"/>
</dbReference>
<gene>
    <name evidence="14" type="ORF">BU14_0415s0019</name>
</gene>
<evidence type="ECO:0000256" key="1">
    <source>
        <dbReference type="ARBA" id="ARBA00004651"/>
    </source>
</evidence>
<evidence type="ECO:0000256" key="3">
    <source>
        <dbReference type="ARBA" id="ARBA00022448"/>
    </source>
</evidence>
<evidence type="ECO:0000256" key="9">
    <source>
        <dbReference type="ARBA" id="ARBA00023136"/>
    </source>
</evidence>